<reference evidence="10" key="2">
    <citation type="submission" date="2023-06" db="EMBL/GenBank/DDBJ databases">
        <authorList>
            <consortium name="Lawrence Berkeley National Laboratory"/>
            <person name="Mondo S.J."/>
            <person name="Hensen N."/>
            <person name="Bonometti L."/>
            <person name="Westerberg I."/>
            <person name="Brannstrom I.O."/>
            <person name="Guillou S."/>
            <person name="Cros-Aarteil S."/>
            <person name="Calhoun S."/>
            <person name="Haridas S."/>
            <person name="Kuo A."/>
            <person name="Pangilinan J."/>
            <person name="Riley R."/>
            <person name="Labutti K."/>
            <person name="Andreopoulos B."/>
            <person name="Lipzen A."/>
            <person name="Chen C."/>
            <person name="Yanf M."/>
            <person name="Daum C."/>
            <person name="Ng V."/>
            <person name="Clum A."/>
            <person name="Steindorff A."/>
            <person name="Ohm R."/>
            <person name="Martin F."/>
            <person name="Silar P."/>
            <person name="Natvig D."/>
            <person name="Lalanne C."/>
            <person name="Gautier V."/>
            <person name="Ament-Velasquez S.L."/>
            <person name="Kruys A."/>
            <person name="Hutchinson M.I."/>
            <person name="Powell A.J."/>
            <person name="Barry K."/>
            <person name="Miller A.N."/>
            <person name="Grigoriev I.V."/>
            <person name="Debuchy R."/>
            <person name="Gladieux P."/>
            <person name="Thoren M.H."/>
            <person name="Johannesson H."/>
        </authorList>
    </citation>
    <scope>NUCLEOTIDE SEQUENCE</scope>
    <source>
        <strain evidence="10">PSN324</strain>
    </source>
</reference>
<evidence type="ECO:0000256" key="6">
    <source>
        <dbReference type="ARBA" id="ARBA00023026"/>
    </source>
</evidence>
<evidence type="ECO:0000313" key="10">
    <source>
        <dbReference type="EMBL" id="KAK4461216.1"/>
    </source>
</evidence>
<evidence type="ECO:0008006" key="12">
    <source>
        <dbReference type="Google" id="ProtNLM"/>
    </source>
</evidence>
<gene>
    <name evidence="10" type="ORF">QBC42DRAFT_297899</name>
</gene>
<reference evidence="10" key="1">
    <citation type="journal article" date="2023" name="Mol. Phylogenet. Evol.">
        <title>Genome-scale phylogeny and comparative genomics of the fungal order Sordariales.</title>
        <authorList>
            <person name="Hensen N."/>
            <person name="Bonometti L."/>
            <person name="Westerberg I."/>
            <person name="Brannstrom I.O."/>
            <person name="Guillou S."/>
            <person name="Cros-Aarteil S."/>
            <person name="Calhoun S."/>
            <person name="Haridas S."/>
            <person name="Kuo A."/>
            <person name="Mondo S."/>
            <person name="Pangilinan J."/>
            <person name="Riley R."/>
            <person name="LaButti K."/>
            <person name="Andreopoulos B."/>
            <person name="Lipzen A."/>
            <person name="Chen C."/>
            <person name="Yan M."/>
            <person name="Daum C."/>
            <person name="Ng V."/>
            <person name="Clum A."/>
            <person name="Steindorff A."/>
            <person name="Ohm R.A."/>
            <person name="Martin F."/>
            <person name="Silar P."/>
            <person name="Natvig D.O."/>
            <person name="Lalanne C."/>
            <person name="Gautier V."/>
            <person name="Ament-Velasquez S.L."/>
            <person name="Kruys A."/>
            <person name="Hutchinson M.I."/>
            <person name="Powell A.J."/>
            <person name="Barry K."/>
            <person name="Miller A.N."/>
            <person name="Grigoriev I.V."/>
            <person name="Debuchy R."/>
            <person name="Gladieux P."/>
            <person name="Hiltunen Thoren M."/>
            <person name="Johannesson H."/>
        </authorList>
    </citation>
    <scope>NUCLEOTIDE SEQUENCE</scope>
    <source>
        <strain evidence="10">PSN324</strain>
    </source>
</reference>
<keyword evidence="4" id="KW-1133">Transmembrane helix</keyword>
<evidence type="ECO:0000256" key="8">
    <source>
        <dbReference type="ARBA" id="ARBA00023180"/>
    </source>
</evidence>
<dbReference type="EMBL" id="MU864995">
    <property type="protein sequence ID" value="KAK4461216.1"/>
    <property type="molecule type" value="Genomic_DNA"/>
</dbReference>
<dbReference type="PANTHER" id="PTHR33365">
    <property type="entry name" value="YALI0B05434P"/>
    <property type="match status" value="1"/>
</dbReference>
<proteinExistence type="inferred from homology"/>
<dbReference type="Pfam" id="PF11807">
    <property type="entry name" value="UstYa"/>
    <property type="match status" value="1"/>
</dbReference>
<dbReference type="AlphaFoldDB" id="A0AAV9HK98"/>
<comment type="caution">
    <text evidence="10">The sequence shown here is derived from an EMBL/GenBank/DDBJ whole genome shotgun (WGS) entry which is preliminary data.</text>
</comment>
<keyword evidence="5" id="KW-0560">Oxidoreductase</keyword>
<organism evidence="10 11">
    <name type="scientific">Cladorrhinum samala</name>
    <dbReference type="NCBI Taxonomy" id="585594"/>
    <lineage>
        <taxon>Eukaryota</taxon>
        <taxon>Fungi</taxon>
        <taxon>Dikarya</taxon>
        <taxon>Ascomycota</taxon>
        <taxon>Pezizomycotina</taxon>
        <taxon>Sordariomycetes</taxon>
        <taxon>Sordariomycetidae</taxon>
        <taxon>Sordariales</taxon>
        <taxon>Podosporaceae</taxon>
        <taxon>Cladorrhinum</taxon>
    </lineage>
</organism>
<evidence type="ECO:0000313" key="11">
    <source>
        <dbReference type="Proteomes" id="UP001321749"/>
    </source>
</evidence>
<comment type="subcellular location">
    <subcellularLocation>
        <location evidence="1">Membrane</location>
        <topology evidence="1">Single-pass membrane protein</topology>
    </subcellularLocation>
</comment>
<comment type="similarity">
    <text evidence="9">Belongs to the ustYa family.</text>
</comment>
<evidence type="ECO:0000256" key="7">
    <source>
        <dbReference type="ARBA" id="ARBA00023136"/>
    </source>
</evidence>
<evidence type="ECO:0000256" key="3">
    <source>
        <dbReference type="ARBA" id="ARBA00022692"/>
    </source>
</evidence>
<keyword evidence="7" id="KW-0472">Membrane</keyword>
<evidence type="ECO:0000256" key="5">
    <source>
        <dbReference type="ARBA" id="ARBA00023002"/>
    </source>
</evidence>
<dbReference type="GO" id="GO:0043386">
    <property type="term" value="P:mycotoxin biosynthetic process"/>
    <property type="evidence" value="ECO:0007669"/>
    <property type="project" value="InterPro"/>
</dbReference>
<keyword evidence="11" id="KW-1185">Reference proteome</keyword>
<dbReference type="GO" id="GO:0016491">
    <property type="term" value="F:oxidoreductase activity"/>
    <property type="evidence" value="ECO:0007669"/>
    <property type="project" value="UniProtKB-KW"/>
</dbReference>
<evidence type="ECO:0000256" key="2">
    <source>
        <dbReference type="ARBA" id="ARBA00004685"/>
    </source>
</evidence>
<evidence type="ECO:0000256" key="1">
    <source>
        <dbReference type="ARBA" id="ARBA00004167"/>
    </source>
</evidence>
<dbReference type="PANTHER" id="PTHR33365:SF11">
    <property type="entry name" value="TAT PATHWAY SIGNAL SEQUENCE"/>
    <property type="match status" value="1"/>
</dbReference>
<dbReference type="InterPro" id="IPR021765">
    <property type="entry name" value="UstYa-like"/>
</dbReference>
<keyword evidence="8" id="KW-0325">Glycoprotein</keyword>
<comment type="pathway">
    <text evidence="2">Mycotoxin biosynthesis.</text>
</comment>
<dbReference type="GO" id="GO:0016020">
    <property type="term" value="C:membrane"/>
    <property type="evidence" value="ECO:0007669"/>
    <property type="project" value="UniProtKB-SubCell"/>
</dbReference>
<sequence length="290" mass="32356">MMQPLKSPSVYQDLHIDLEHQDETHRDADASASPLMGSVNGEKAWSDITAGDHHHHHQEAHGAEKSPRRGKICAVVMSMRSVLDTILLLVILVLLVERRQWYGKPGSAEKSSSDIAGDITGFAPPISQQITVFKPDPMFVPENGSDFFSEEVRKKWLSIVPRGLGYVQINNTKLYDNLPTPLQDYPDSTFTTSMTHQLHCLHSIVGVVAAYTSNRLDMLPAEGAWHLAHCFDYLRQGIMCAGDLALEGQQTTFPPDFKGSDGWDAKHVCKDYNQILAHLDANRADDEVWI</sequence>
<evidence type="ECO:0000256" key="9">
    <source>
        <dbReference type="ARBA" id="ARBA00035112"/>
    </source>
</evidence>
<protein>
    <recommendedName>
        <fullName evidence="12">Oxidase ustYa</fullName>
    </recommendedName>
</protein>
<keyword evidence="6" id="KW-0843">Virulence</keyword>
<evidence type="ECO:0000256" key="4">
    <source>
        <dbReference type="ARBA" id="ARBA00022989"/>
    </source>
</evidence>
<keyword evidence="3" id="KW-0812">Transmembrane</keyword>
<dbReference type="Proteomes" id="UP001321749">
    <property type="component" value="Unassembled WGS sequence"/>
</dbReference>
<accession>A0AAV9HK98</accession>
<name>A0AAV9HK98_9PEZI</name>